<dbReference type="InterPro" id="IPR000515">
    <property type="entry name" value="MetI-like"/>
</dbReference>
<feature type="transmembrane region" description="Helical" evidence="7">
    <location>
        <begin position="231"/>
        <end position="252"/>
    </location>
</feature>
<feature type="transmembrane region" description="Helical" evidence="7">
    <location>
        <begin position="287"/>
        <end position="309"/>
    </location>
</feature>
<keyword evidence="6 7" id="KW-0472">Membrane</keyword>
<accession>A0A2U2RNJ5</accession>
<gene>
    <name evidence="10" type="ORF">DEO23_02095</name>
</gene>
<evidence type="ECO:0000256" key="7">
    <source>
        <dbReference type="RuleBase" id="RU363032"/>
    </source>
</evidence>
<dbReference type="Proteomes" id="UP000245590">
    <property type="component" value="Unassembled WGS sequence"/>
</dbReference>
<feature type="region of interest" description="Disordered" evidence="8">
    <location>
        <begin position="1"/>
        <end position="45"/>
    </location>
</feature>
<dbReference type="RefSeq" id="WP_109274334.1">
    <property type="nucleotide sequence ID" value="NZ_QFKX01000001.1"/>
</dbReference>
<evidence type="ECO:0000256" key="5">
    <source>
        <dbReference type="ARBA" id="ARBA00022989"/>
    </source>
</evidence>
<comment type="similarity">
    <text evidence="7">Belongs to the binding-protein-dependent transport system permease family.</text>
</comment>
<reference evidence="10 11" key="1">
    <citation type="submission" date="2018-05" db="EMBL/GenBank/DDBJ databases">
        <title>Brachybacterium sp. M1HQ-2T, whole genome shotgun sequence.</title>
        <authorList>
            <person name="Tuo L."/>
        </authorList>
    </citation>
    <scope>NUCLEOTIDE SEQUENCE [LARGE SCALE GENOMIC DNA]</scope>
    <source>
        <strain evidence="10 11">M1HQ-2</strain>
    </source>
</reference>
<dbReference type="PANTHER" id="PTHR43744">
    <property type="entry name" value="ABC TRANSPORTER PERMEASE PROTEIN MG189-RELATED-RELATED"/>
    <property type="match status" value="1"/>
</dbReference>
<feature type="transmembrane region" description="Helical" evidence="7">
    <location>
        <begin position="153"/>
        <end position="175"/>
    </location>
</feature>
<feature type="domain" description="ABC transmembrane type-1" evidence="9">
    <location>
        <begin position="116"/>
        <end position="309"/>
    </location>
</feature>
<dbReference type="EMBL" id="QFKX01000001">
    <property type="protein sequence ID" value="PWH07449.1"/>
    <property type="molecule type" value="Genomic_DNA"/>
</dbReference>
<evidence type="ECO:0000256" key="8">
    <source>
        <dbReference type="SAM" id="MobiDB-lite"/>
    </source>
</evidence>
<keyword evidence="2 7" id="KW-0813">Transport</keyword>
<dbReference type="GO" id="GO:0005886">
    <property type="term" value="C:plasma membrane"/>
    <property type="evidence" value="ECO:0007669"/>
    <property type="project" value="UniProtKB-SubCell"/>
</dbReference>
<dbReference type="PANTHER" id="PTHR43744:SF12">
    <property type="entry name" value="ABC TRANSPORTER PERMEASE PROTEIN MG189-RELATED"/>
    <property type="match status" value="1"/>
</dbReference>
<keyword evidence="4 7" id="KW-0812">Transmembrane</keyword>
<protein>
    <submittedName>
        <fullName evidence="10">Sugar ABC transporter permease</fullName>
    </submittedName>
</protein>
<evidence type="ECO:0000313" key="11">
    <source>
        <dbReference type="Proteomes" id="UP000245590"/>
    </source>
</evidence>
<comment type="caution">
    <text evidence="10">The sequence shown here is derived from an EMBL/GenBank/DDBJ whole genome shotgun (WGS) entry which is preliminary data.</text>
</comment>
<evidence type="ECO:0000259" key="9">
    <source>
        <dbReference type="PROSITE" id="PS50928"/>
    </source>
</evidence>
<dbReference type="GO" id="GO:0055085">
    <property type="term" value="P:transmembrane transport"/>
    <property type="evidence" value="ECO:0007669"/>
    <property type="project" value="InterPro"/>
</dbReference>
<keyword evidence="11" id="KW-1185">Reference proteome</keyword>
<name>A0A2U2RNJ5_9MICO</name>
<keyword evidence="5 7" id="KW-1133">Transmembrane helix</keyword>
<sequence>MSTSSTASSSTTTQDPSTQSTGSPGAGSGRATRAKKKGRETRTAGTKPTTTIIVTALLVIVALYFLVPVYWVIVNATKSTEDLFGTNGFWFGHTFQLFSNIGDVLTANGGAFPRWAANSLLYSGVGAVFATYFAVAAGYALAKYEFPGRNAIFAFVLGGVLVPGTATALPLFLVFSKIGLTNTYWSVLIPSLLSPFGLFLARIYASAAIPDEILEAGRIDGASEMRIFHTIVLRQLIPAIVTILLFQFVAIWNNYFLPLVMLADEKLYPITLGLNNWRAQTDRLPEFYQLTVGGALLSVIPLAILIIVLQRFWRGGLTEGSVKG</sequence>
<evidence type="ECO:0000256" key="4">
    <source>
        <dbReference type="ARBA" id="ARBA00022692"/>
    </source>
</evidence>
<feature type="compositionally biased region" description="Low complexity" evidence="8">
    <location>
        <begin position="1"/>
        <end position="23"/>
    </location>
</feature>
<evidence type="ECO:0000313" key="10">
    <source>
        <dbReference type="EMBL" id="PWH07449.1"/>
    </source>
</evidence>
<evidence type="ECO:0000256" key="3">
    <source>
        <dbReference type="ARBA" id="ARBA00022475"/>
    </source>
</evidence>
<dbReference type="Gene3D" id="1.10.3720.10">
    <property type="entry name" value="MetI-like"/>
    <property type="match status" value="1"/>
</dbReference>
<evidence type="ECO:0000256" key="6">
    <source>
        <dbReference type="ARBA" id="ARBA00023136"/>
    </source>
</evidence>
<proteinExistence type="inferred from homology"/>
<dbReference type="SUPFAM" id="SSF161098">
    <property type="entry name" value="MetI-like"/>
    <property type="match status" value="1"/>
</dbReference>
<feature type="transmembrane region" description="Helical" evidence="7">
    <location>
        <begin position="52"/>
        <end position="73"/>
    </location>
</feature>
<dbReference type="CDD" id="cd06261">
    <property type="entry name" value="TM_PBP2"/>
    <property type="match status" value="1"/>
</dbReference>
<feature type="transmembrane region" description="Helical" evidence="7">
    <location>
        <begin position="120"/>
        <end position="141"/>
    </location>
</feature>
<evidence type="ECO:0000256" key="2">
    <source>
        <dbReference type="ARBA" id="ARBA00022448"/>
    </source>
</evidence>
<evidence type="ECO:0000256" key="1">
    <source>
        <dbReference type="ARBA" id="ARBA00004651"/>
    </source>
</evidence>
<dbReference type="Pfam" id="PF00528">
    <property type="entry name" value="BPD_transp_1"/>
    <property type="match status" value="1"/>
</dbReference>
<comment type="subcellular location">
    <subcellularLocation>
        <location evidence="1 7">Cell membrane</location>
        <topology evidence="1 7">Multi-pass membrane protein</topology>
    </subcellularLocation>
</comment>
<organism evidence="10 11">
    <name type="scientific">Brachybacterium endophyticum</name>
    <dbReference type="NCBI Taxonomy" id="2182385"/>
    <lineage>
        <taxon>Bacteria</taxon>
        <taxon>Bacillati</taxon>
        <taxon>Actinomycetota</taxon>
        <taxon>Actinomycetes</taxon>
        <taxon>Micrococcales</taxon>
        <taxon>Dermabacteraceae</taxon>
        <taxon>Brachybacterium</taxon>
    </lineage>
</organism>
<dbReference type="AlphaFoldDB" id="A0A2U2RNJ5"/>
<dbReference type="InterPro" id="IPR035906">
    <property type="entry name" value="MetI-like_sf"/>
</dbReference>
<dbReference type="PROSITE" id="PS50928">
    <property type="entry name" value="ABC_TM1"/>
    <property type="match status" value="1"/>
</dbReference>
<keyword evidence="3" id="KW-1003">Cell membrane</keyword>
<dbReference type="OrthoDB" id="2063054at2"/>